<dbReference type="AlphaFoldDB" id="A0A4Q7ZAF4"/>
<keyword evidence="4 11" id="KW-0963">Cytoplasm</keyword>
<keyword evidence="8 11" id="KW-0648">Protein biosynthesis</keyword>
<name>A0A4Q7ZAF4_9GAMM</name>
<evidence type="ECO:0000256" key="7">
    <source>
        <dbReference type="ARBA" id="ARBA00022840"/>
    </source>
</evidence>
<feature type="binding site" evidence="12">
    <location>
        <begin position="274"/>
        <end position="275"/>
    </location>
    <ligand>
        <name>L-histidine</name>
        <dbReference type="ChEBI" id="CHEBI:57595"/>
    </ligand>
</feature>
<dbReference type="Gene3D" id="3.40.50.800">
    <property type="entry name" value="Anticodon-binding domain"/>
    <property type="match status" value="1"/>
</dbReference>
<dbReference type="FunFam" id="3.30.930.10:FF:000005">
    <property type="entry name" value="Histidine--tRNA ligase"/>
    <property type="match status" value="1"/>
</dbReference>
<dbReference type="InterPro" id="IPR041715">
    <property type="entry name" value="HisRS-like_core"/>
</dbReference>
<dbReference type="GO" id="GO:0005524">
    <property type="term" value="F:ATP binding"/>
    <property type="evidence" value="ECO:0007669"/>
    <property type="project" value="UniProtKB-UniRule"/>
</dbReference>
<dbReference type="RefSeq" id="WP_130410775.1">
    <property type="nucleotide sequence ID" value="NZ_SHKX01000010.1"/>
</dbReference>
<reference evidence="14 15" key="1">
    <citation type="submission" date="2019-02" db="EMBL/GenBank/DDBJ databases">
        <title>Genomic Encyclopedia of Type Strains, Phase IV (KMG-IV): sequencing the most valuable type-strain genomes for metagenomic binning, comparative biology and taxonomic classification.</title>
        <authorList>
            <person name="Goeker M."/>
        </authorList>
    </citation>
    <scope>NUCLEOTIDE SEQUENCE [LARGE SCALE GENOMIC DNA]</scope>
    <source>
        <strain evidence="14 15">DSM 105135</strain>
    </source>
</reference>
<dbReference type="PROSITE" id="PS50862">
    <property type="entry name" value="AA_TRNA_LIGASE_II"/>
    <property type="match status" value="1"/>
</dbReference>
<evidence type="ECO:0000256" key="5">
    <source>
        <dbReference type="ARBA" id="ARBA00022598"/>
    </source>
</evidence>
<evidence type="ECO:0000313" key="15">
    <source>
        <dbReference type="Proteomes" id="UP000292423"/>
    </source>
</evidence>
<feature type="binding site" evidence="12">
    <location>
        <begin position="92"/>
        <end position="94"/>
    </location>
    <ligand>
        <name>L-histidine</name>
        <dbReference type="ChEBI" id="CHEBI:57595"/>
    </ligand>
</feature>
<dbReference type="EMBL" id="SHKX01000010">
    <property type="protein sequence ID" value="RZU47540.1"/>
    <property type="molecule type" value="Genomic_DNA"/>
</dbReference>
<dbReference type="GO" id="GO:0005737">
    <property type="term" value="C:cytoplasm"/>
    <property type="evidence" value="ECO:0007669"/>
    <property type="project" value="UniProtKB-SubCell"/>
</dbReference>
<dbReference type="Proteomes" id="UP000292423">
    <property type="component" value="Unassembled WGS sequence"/>
</dbReference>
<dbReference type="Pfam" id="PF13393">
    <property type="entry name" value="tRNA-synt_His"/>
    <property type="match status" value="1"/>
</dbReference>
<dbReference type="InterPro" id="IPR015807">
    <property type="entry name" value="His-tRNA-ligase"/>
</dbReference>
<dbReference type="PANTHER" id="PTHR43707">
    <property type="entry name" value="HISTIDYL-TRNA SYNTHETASE"/>
    <property type="match status" value="1"/>
</dbReference>
<evidence type="ECO:0000256" key="8">
    <source>
        <dbReference type="ARBA" id="ARBA00022917"/>
    </source>
</evidence>
<evidence type="ECO:0000256" key="10">
    <source>
        <dbReference type="ARBA" id="ARBA00047639"/>
    </source>
</evidence>
<keyword evidence="5 11" id="KW-0436">Ligase</keyword>
<proteinExistence type="inferred from homology"/>
<accession>A0A4Q7ZAF4</accession>
<dbReference type="InterPro" id="IPR045864">
    <property type="entry name" value="aa-tRNA-synth_II/BPL/LPL"/>
</dbReference>
<dbReference type="Pfam" id="PF03129">
    <property type="entry name" value="HGTP_anticodon"/>
    <property type="match status" value="1"/>
</dbReference>
<dbReference type="InterPro" id="IPR006195">
    <property type="entry name" value="aa-tRNA-synth_II"/>
</dbReference>
<dbReference type="EC" id="6.1.1.21" evidence="11"/>
<dbReference type="PIRSF" id="PIRSF001549">
    <property type="entry name" value="His-tRNA_synth"/>
    <property type="match status" value="1"/>
</dbReference>
<evidence type="ECO:0000256" key="6">
    <source>
        <dbReference type="ARBA" id="ARBA00022741"/>
    </source>
</evidence>
<evidence type="ECO:0000256" key="11">
    <source>
        <dbReference type="HAMAP-Rule" id="MF_00127"/>
    </source>
</evidence>
<evidence type="ECO:0000256" key="1">
    <source>
        <dbReference type="ARBA" id="ARBA00004496"/>
    </source>
</evidence>
<dbReference type="InterPro" id="IPR004154">
    <property type="entry name" value="Anticodon-bd"/>
</dbReference>
<evidence type="ECO:0000313" key="14">
    <source>
        <dbReference type="EMBL" id="RZU47540.1"/>
    </source>
</evidence>
<dbReference type="NCBIfam" id="TIGR00442">
    <property type="entry name" value="hisS"/>
    <property type="match status" value="1"/>
</dbReference>
<dbReference type="PANTHER" id="PTHR43707:SF1">
    <property type="entry name" value="HISTIDINE--TRNA LIGASE, MITOCHONDRIAL-RELATED"/>
    <property type="match status" value="1"/>
</dbReference>
<sequence>MSSRITAIRGMNDILPVPVKDNPITTGRWQQVEQVLRGLMQQYGYGEIRLPVVESTPLFARAIGAVTDIVEKEMYSFMDRGTPPESLTLRPEGTAGCVRACLEHGLTYNQTQRLWYTGPMFRYEKPQKGRYRQFHQFGVETFGMTGPDIDAELILMTARLWKLLGLEGAVQLELNTLGQPNERQKYKEELMKYLSAPEVYTLLDDDSKRRLHSNPLRVLDSKEPQTQFCLDLAPQLVDFLGEESKRHFEELCGTLNANGISFKFNPRLVRGLDYYNKTVFEWTTTALGAQGTVCAGGRYDGLVAQLGGQPTPAVGFAIGLERLVLLLEALIPRTDTAEADIYVVAGDEARHAALLLAETLRNSLPELRIVTHCGGGGFKAQFKKADKLGARVALVLGGDELAAGQVTVKWLQSGEQSTTGRAELAEFLKQGLGASA</sequence>
<comment type="caution">
    <text evidence="14">The sequence shown here is derived from an EMBL/GenBank/DDBJ whole genome shotgun (WGS) entry which is preliminary data.</text>
</comment>
<gene>
    <name evidence="11" type="primary">hisS</name>
    <name evidence="14" type="ORF">EV700_0503</name>
</gene>
<dbReference type="InterPro" id="IPR004516">
    <property type="entry name" value="HisRS/HisZ"/>
</dbReference>
<protein>
    <recommendedName>
        <fullName evidence="11">Histidine--tRNA ligase</fullName>
        <ecNumber evidence="11">6.1.1.21</ecNumber>
    </recommendedName>
    <alternativeName>
        <fullName evidence="11">Histidyl-tRNA synthetase</fullName>
        <shortName evidence="11">HisRS</shortName>
    </alternativeName>
</protein>
<feature type="domain" description="Aminoacyl-transfer RNA synthetases class-II family profile" evidence="13">
    <location>
        <begin position="29"/>
        <end position="327"/>
    </location>
</feature>
<feature type="binding site" evidence="12">
    <location>
        <position position="122"/>
    </location>
    <ligand>
        <name>L-histidine</name>
        <dbReference type="ChEBI" id="CHEBI:57595"/>
    </ligand>
</feature>
<evidence type="ECO:0000256" key="9">
    <source>
        <dbReference type="ARBA" id="ARBA00023146"/>
    </source>
</evidence>
<keyword evidence="15" id="KW-1185">Reference proteome</keyword>
<dbReference type="GO" id="GO:0004821">
    <property type="term" value="F:histidine-tRNA ligase activity"/>
    <property type="evidence" value="ECO:0007669"/>
    <property type="project" value="UniProtKB-UniRule"/>
</dbReference>
<feature type="binding site" evidence="12">
    <location>
        <position position="270"/>
    </location>
    <ligand>
        <name>L-histidine</name>
        <dbReference type="ChEBI" id="CHEBI:57595"/>
    </ligand>
</feature>
<feature type="binding site" evidence="12">
    <location>
        <position position="140"/>
    </location>
    <ligand>
        <name>L-histidine</name>
        <dbReference type="ChEBI" id="CHEBI:57595"/>
    </ligand>
</feature>
<dbReference type="Gene3D" id="3.30.930.10">
    <property type="entry name" value="Bira Bifunctional Protein, Domain 2"/>
    <property type="match status" value="1"/>
</dbReference>
<evidence type="ECO:0000256" key="3">
    <source>
        <dbReference type="ARBA" id="ARBA00011738"/>
    </source>
</evidence>
<dbReference type="SUPFAM" id="SSF55681">
    <property type="entry name" value="Class II aaRS and biotin synthetases"/>
    <property type="match status" value="1"/>
</dbReference>
<dbReference type="InterPro" id="IPR033656">
    <property type="entry name" value="HisRS_anticodon"/>
</dbReference>
<comment type="subcellular location">
    <subcellularLocation>
        <location evidence="1 11">Cytoplasm</location>
    </subcellularLocation>
</comment>
<dbReference type="HAMAP" id="MF_00127">
    <property type="entry name" value="His_tRNA_synth"/>
    <property type="match status" value="1"/>
</dbReference>
<keyword evidence="6 11" id="KW-0547">Nucleotide-binding</keyword>
<evidence type="ECO:0000259" key="13">
    <source>
        <dbReference type="PROSITE" id="PS50862"/>
    </source>
</evidence>
<evidence type="ECO:0000256" key="4">
    <source>
        <dbReference type="ARBA" id="ARBA00022490"/>
    </source>
</evidence>
<dbReference type="GO" id="GO:0006427">
    <property type="term" value="P:histidyl-tRNA aminoacylation"/>
    <property type="evidence" value="ECO:0007669"/>
    <property type="project" value="UniProtKB-UniRule"/>
</dbReference>
<dbReference type="SUPFAM" id="SSF52954">
    <property type="entry name" value="Class II aaRS ABD-related"/>
    <property type="match status" value="1"/>
</dbReference>
<dbReference type="CDD" id="cd00773">
    <property type="entry name" value="HisRS-like_core"/>
    <property type="match status" value="1"/>
</dbReference>
<comment type="catalytic activity">
    <reaction evidence="10 11">
        <text>tRNA(His) + L-histidine + ATP = L-histidyl-tRNA(His) + AMP + diphosphate + H(+)</text>
        <dbReference type="Rhea" id="RHEA:17313"/>
        <dbReference type="Rhea" id="RHEA-COMP:9665"/>
        <dbReference type="Rhea" id="RHEA-COMP:9689"/>
        <dbReference type="ChEBI" id="CHEBI:15378"/>
        <dbReference type="ChEBI" id="CHEBI:30616"/>
        <dbReference type="ChEBI" id="CHEBI:33019"/>
        <dbReference type="ChEBI" id="CHEBI:57595"/>
        <dbReference type="ChEBI" id="CHEBI:78442"/>
        <dbReference type="ChEBI" id="CHEBI:78527"/>
        <dbReference type="ChEBI" id="CHEBI:456215"/>
        <dbReference type="EC" id="6.1.1.21"/>
    </reaction>
</comment>
<feature type="binding site" evidence="12">
    <location>
        <position position="136"/>
    </location>
    <ligand>
        <name>L-histidine</name>
        <dbReference type="ChEBI" id="CHEBI:57595"/>
    </ligand>
</feature>
<comment type="similarity">
    <text evidence="2 11">Belongs to the class-II aminoacyl-tRNA synthetase family.</text>
</comment>
<dbReference type="OrthoDB" id="9800814at2"/>
<keyword evidence="7 11" id="KW-0067">ATP-binding</keyword>
<evidence type="ECO:0000256" key="2">
    <source>
        <dbReference type="ARBA" id="ARBA00008226"/>
    </source>
</evidence>
<organism evidence="14 15">
    <name type="scientific">Fluviicoccus keumensis</name>
    <dbReference type="NCBI Taxonomy" id="1435465"/>
    <lineage>
        <taxon>Bacteria</taxon>
        <taxon>Pseudomonadati</taxon>
        <taxon>Pseudomonadota</taxon>
        <taxon>Gammaproteobacteria</taxon>
        <taxon>Moraxellales</taxon>
        <taxon>Moraxellaceae</taxon>
        <taxon>Fluviicoccus</taxon>
    </lineage>
</organism>
<evidence type="ECO:0000256" key="12">
    <source>
        <dbReference type="PIRSR" id="PIRSR001549-1"/>
    </source>
</evidence>
<comment type="subunit">
    <text evidence="3 11">Homodimer.</text>
</comment>
<dbReference type="CDD" id="cd00859">
    <property type="entry name" value="HisRS_anticodon"/>
    <property type="match status" value="1"/>
</dbReference>
<keyword evidence="9 11" id="KW-0030">Aminoacyl-tRNA synthetase</keyword>
<dbReference type="InterPro" id="IPR036621">
    <property type="entry name" value="Anticodon-bd_dom_sf"/>
</dbReference>